<evidence type="ECO:0000313" key="2">
    <source>
        <dbReference type="Proteomes" id="UP000594454"/>
    </source>
</evidence>
<dbReference type="PANTHER" id="PTHR46068">
    <property type="entry name" value="PROTEIN CBG27172"/>
    <property type="match status" value="1"/>
</dbReference>
<organism evidence="1 2">
    <name type="scientific">Hermetia illucens</name>
    <name type="common">Black soldier fly</name>
    <dbReference type="NCBI Taxonomy" id="343691"/>
    <lineage>
        <taxon>Eukaryota</taxon>
        <taxon>Metazoa</taxon>
        <taxon>Ecdysozoa</taxon>
        <taxon>Arthropoda</taxon>
        <taxon>Hexapoda</taxon>
        <taxon>Insecta</taxon>
        <taxon>Pterygota</taxon>
        <taxon>Neoptera</taxon>
        <taxon>Endopterygota</taxon>
        <taxon>Diptera</taxon>
        <taxon>Brachycera</taxon>
        <taxon>Stratiomyomorpha</taxon>
        <taxon>Stratiomyidae</taxon>
        <taxon>Hermetiinae</taxon>
        <taxon>Hermetia</taxon>
    </lineage>
</organism>
<evidence type="ECO:0000313" key="1">
    <source>
        <dbReference type="EMBL" id="CAD7090910.1"/>
    </source>
</evidence>
<gene>
    <name evidence="1" type="ORF">HERILL_LOCUS13366</name>
</gene>
<reference evidence="1 2" key="1">
    <citation type="submission" date="2020-11" db="EMBL/GenBank/DDBJ databases">
        <authorList>
            <person name="Wallbank WR R."/>
            <person name="Pardo Diaz C."/>
            <person name="Kozak K."/>
            <person name="Martin S."/>
            <person name="Jiggins C."/>
            <person name="Moest M."/>
            <person name="Warren A I."/>
            <person name="Generalovic N T."/>
            <person name="Byers J.R.P. K."/>
            <person name="Montejo-Kovacevich G."/>
            <person name="Yen C E."/>
        </authorList>
    </citation>
    <scope>NUCLEOTIDE SEQUENCE [LARGE SCALE GENOMIC DNA]</scope>
</reference>
<keyword evidence="2" id="KW-1185">Reference proteome</keyword>
<accession>A0A7R8V3C9</accession>
<name>A0A7R8V3C9_HERIL</name>
<protein>
    <recommendedName>
        <fullName evidence="3">Transposase</fullName>
    </recommendedName>
</protein>
<dbReference type="InParanoid" id="A0A7R8V3C9"/>
<sequence length="121" mass="14305">MVLKVKKQIGRNTCRSGRKMAAELNIPARSLQRILQNEFKLKPLKFQIAHDLTPQKKKVRVERAKELLRRAESGVLPIFFSDEAPFTIEQFVNKQNDRAYLPERSFENLHLRPPESKQHRW</sequence>
<dbReference type="AlphaFoldDB" id="A0A7R8V3C9"/>
<dbReference type="PANTHER" id="PTHR46068:SF1">
    <property type="entry name" value="TRANSPOSASE IS30-LIKE HTH DOMAIN-CONTAINING PROTEIN"/>
    <property type="match status" value="1"/>
</dbReference>
<dbReference type="EMBL" id="LR899013">
    <property type="protein sequence ID" value="CAD7090910.1"/>
    <property type="molecule type" value="Genomic_DNA"/>
</dbReference>
<dbReference type="Proteomes" id="UP000594454">
    <property type="component" value="Chromosome 5"/>
</dbReference>
<proteinExistence type="predicted"/>
<evidence type="ECO:0008006" key="3">
    <source>
        <dbReference type="Google" id="ProtNLM"/>
    </source>
</evidence>